<name>A0A1H7PE23_9PROT</name>
<accession>A0A1H7PE23</accession>
<keyword evidence="2" id="KW-1185">Reference proteome</keyword>
<gene>
    <name evidence="1" type="ORF">SAMN05216387_1094</name>
</gene>
<dbReference type="EMBL" id="FOBH01000009">
    <property type="protein sequence ID" value="SEL34020.1"/>
    <property type="molecule type" value="Genomic_DNA"/>
</dbReference>
<dbReference type="RefSeq" id="WP_218141543.1">
    <property type="nucleotide sequence ID" value="NZ_FOBH01000009.1"/>
</dbReference>
<dbReference type="AlphaFoldDB" id="A0A1H7PE23"/>
<reference evidence="1 2" key="1">
    <citation type="submission" date="2016-10" db="EMBL/GenBank/DDBJ databases">
        <authorList>
            <person name="de Groot N.N."/>
        </authorList>
    </citation>
    <scope>NUCLEOTIDE SEQUENCE [LARGE SCALE GENOMIC DNA]</scope>
    <source>
        <strain evidence="1 2">Nv1</strain>
    </source>
</reference>
<proteinExistence type="predicted"/>
<sequence>MVRVLGRMPKQYARDAEEFLEGKLKLTLNMEKIHITHVNDGFAFRTIPWDKYRALLRD</sequence>
<organism evidence="1 2">
    <name type="scientific">Nitrosovibrio tenuis</name>
    <dbReference type="NCBI Taxonomy" id="1233"/>
    <lineage>
        <taxon>Bacteria</taxon>
        <taxon>Pseudomonadati</taxon>
        <taxon>Pseudomonadota</taxon>
        <taxon>Betaproteobacteria</taxon>
        <taxon>Nitrosomonadales</taxon>
        <taxon>Nitrosomonadaceae</taxon>
        <taxon>Nitrosovibrio</taxon>
    </lineage>
</organism>
<evidence type="ECO:0000313" key="2">
    <source>
        <dbReference type="Proteomes" id="UP000198620"/>
    </source>
</evidence>
<protein>
    <submittedName>
        <fullName evidence="1">Uncharacterized protein</fullName>
    </submittedName>
</protein>
<dbReference type="Proteomes" id="UP000198620">
    <property type="component" value="Unassembled WGS sequence"/>
</dbReference>
<evidence type="ECO:0000313" key="1">
    <source>
        <dbReference type="EMBL" id="SEL34020.1"/>
    </source>
</evidence>